<dbReference type="SMART" id="SM00355">
    <property type="entry name" value="ZnF_C2H2"/>
    <property type="match status" value="3"/>
</dbReference>
<dbReference type="GO" id="GO:0003677">
    <property type="term" value="F:DNA binding"/>
    <property type="evidence" value="ECO:0007669"/>
    <property type="project" value="UniProtKB-KW"/>
</dbReference>
<dbReference type="AlphaFoldDB" id="A0A3M6UV33"/>
<comment type="subcellular location">
    <subcellularLocation>
        <location evidence="1">Nucleus</location>
    </subcellularLocation>
</comment>
<dbReference type="Pfam" id="PF00096">
    <property type="entry name" value="zf-C2H2"/>
    <property type="match status" value="3"/>
</dbReference>
<dbReference type="InterPro" id="IPR050331">
    <property type="entry name" value="Zinc_finger"/>
</dbReference>
<dbReference type="InterPro" id="IPR036236">
    <property type="entry name" value="Znf_C2H2_sf"/>
</dbReference>
<evidence type="ECO:0000259" key="13">
    <source>
        <dbReference type="PROSITE" id="PS50280"/>
    </source>
</evidence>
<protein>
    <recommendedName>
        <fullName evidence="16">PR domain zinc finger protein 12</fullName>
    </recommendedName>
</protein>
<evidence type="ECO:0000256" key="7">
    <source>
        <dbReference type="ARBA" id="ARBA00023125"/>
    </source>
</evidence>
<evidence type="ECO:0000256" key="10">
    <source>
        <dbReference type="PROSITE-ProRule" id="PRU00042"/>
    </source>
</evidence>
<dbReference type="PROSITE" id="PS50157">
    <property type="entry name" value="ZINC_FINGER_C2H2_2"/>
    <property type="match status" value="3"/>
</dbReference>
<dbReference type="SUPFAM" id="SSF82199">
    <property type="entry name" value="SET domain"/>
    <property type="match status" value="1"/>
</dbReference>
<keyword evidence="4 10" id="KW-0863">Zinc-finger</keyword>
<keyword evidence="15" id="KW-1185">Reference proteome</keyword>
<evidence type="ECO:0000256" key="4">
    <source>
        <dbReference type="ARBA" id="ARBA00022771"/>
    </source>
</evidence>
<comment type="caution">
    <text evidence="14">The sequence shown here is derived from an EMBL/GenBank/DDBJ whole genome shotgun (WGS) entry which is preliminary data.</text>
</comment>
<dbReference type="FunFam" id="3.30.160.60:FF:000325">
    <property type="entry name" value="ZFP90 zinc finger protein"/>
    <property type="match status" value="1"/>
</dbReference>
<feature type="domain" description="C2H2-type" evidence="12">
    <location>
        <begin position="370"/>
        <end position="403"/>
    </location>
</feature>
<dbReference type="EMBL" id="RCHS01000654">
    <property type="protein sequence ID" value="RMX57414.1"/>
    <property type="molecule type" value="Genomic_DNA"/>
</dbReference>
<keyword evidence="6" id="KW-0805">Transcription regulation</keyword>
<keyword evidence="5" id="KW-0862">Zinc</keyword>
<feature type="region of interest" description="Disordered" evidence="11">
    <location>
        <begin position="277"/>
        <end position="297"/>
    </location>
</feature>
<proteinExistence type="predicted"/>
<dbReference type="SUPFAM" id="SSF57667">
    <property type="entry name" value="beta-beta-alpha zinc fingers"/>
    <property type="match status" value="2"/>
</dbReference>
<sequence length="432" mass="49216">MSVWVAPPLLEKPSSPLNISQEVLRSVLYGKWCNVFGGQKELTFKSGVLDKMDYNSDEGDRNECREKPLELITEFFFLAVIFFRSFYFQDPDAGYMSSIKRVGSTALVPVLSNDNAKTKQLCVENDSYYMAFVSLPEQVTIAPSSIPGVQLGVFSTCWIKEGTQMGPYTGRIVKVEELSSDVDNSLMWEVLNEDGTVSHFLDAKDENPRNWMGFVNCARNEQEQNLDVFQYGGNIYYRAVKDIPPDQELLVWYGGTYVQFLGIPGIAPVNDFVRRKRRGPEEEEEEPEPSQLHGDSVYKFSHDRVKSNVVPGRLKCTLCRRGFNSRSNLRSHMRIHTLEKPFQCKYCKKSFSQSSTLRNHTRLHTGEKPYKCNVCHFAYSQLAGLRAHQKSARHRPLHEAAKVAAQKQQSLLEETSHMEHSPDSCKLENATP</sequence>
<evidence type="ECO:0000256" key="9">
    <source>
        <dbReference type="ARBA" id="ARBA00023242"/>
    </source>
</evidence>
<feature type="region of interest" description="Disordered" evidence="11">
    <location>
        <begin position="406"/>
        <end position="432"/>
    </location>
</feature>
<dbReference type="FunFam" id="3.30.160.60:FF:000501">
    <property type="entry name" value="PR domain zinc finger protein 12"/>
    <property type="match status" value="1"/>
</dbReference>
<evidence type="ECO:0000256" key="11">
    <source>
        <dbReference type="SAM" id="MobiDB-lite"/>
    </source>
</evidence>
<dbReference type="PANTHER" id="PTHR16515:SF49">
    <property type="entry name" value="GASTRULA ZINC FINGER PROTEIN XLCGF49.1-LIKE-RELATED"/>
    <property type="match status" value="1"/>
</dbReference>
<feature type="domain" description="C2H2-type" evidence="12">
    <location>
        <begin position="342"/>
        <end position="369"/>
    </location>
</feature>
<evidence type="ECO:0000256" key="1">
    <source>
        <dbReference type="ARBA" id="ARBA00004123"/>
    </source>
</evidence>
<keyword evidence="2" id="KW-0479">Metal-binding</keyword>
<dbReference type="InterPro" id="IPR013087">
    <property type="entry name" value="Znf_C2H2_type"/>
</dbReference>
<dbReference type="PANTHER" id="PTHR16515">
    <property type="entry name" value="PR DOMAIN ZINC FINGER PROTEIN"/>
    <property type="match status" value="1"/>
</dbReference>
<accession>A0A3M6UV33</accession>
<evidence type="ECO:0008006" key="16">
    <source>
        <dbReference type="Google" id="ProtNLM"/>
    </source>
</evidence>
<evidence type="ECO:0000256" key="6">
    <source>
        <dbReference type="ARBA" id="ARBA00023015"/>
    </source>
</evidence>
<evidence type="ECO:0000259" key="12">
    <source>
        <dbReference type="PROSITE" id="PS50157"/>
    </source>
</evidence>
<dbReference type="Gene3D" id="3.30.160.60">
    <property type="entry name" value="Classic Zinc Finger"/>
    <property type="match status" value="3"/>
</dbReference>
<dbReference type="SMART" id="SM00317">
    <property type="entry name" value="SET"/>
    <property type="match status" value="1"/>
</dbReference>
<dbReference type="GO" id="GO:0008270">
    <property type="term" value="F:zinc ion binding"/>
    <property type="evidence" value="ECO:0007669"/>
    <property type="project" value="UniProtKB-KW"/>
</dbReference>
<feature type="compositionally biased region" description="Basic and acidic residues" evidence="11">
    <location>
        <begin position="414"/>
        <end position="426"/>
    </location>
</feature>
<keyword evidence="9" id="KW-0539">Nucleus</keyword>
<dbReference type="GO" id="GO:0005634">
    <property type="term" value="C:nucleus"/>
    <property type="evidence" value="ECO:0007669"/>
    <property type="project" value="UniProtKB-SubCell"/>
</dbReference>
<dbReference type="FunFam" id="3.30.160.60:FF:000526">
    <property type="entry name" value="PR domain zinc finger protein 12"/>
    <property type="match status" value="1"/>
</dbReference>
<dbReference type="Proteomes" id="UP000275408">
    <property type="component" value="Unassembled WGS sequence"/>
</dbReference>
<dbReference type="InterPro" id="IPR001214">
    <property type="entry name" value="SET_dom"/>
</dbReference>
<dbReference type="CDD" id="cd19196">
    <property type="entry name" value="PR-SET_PRDM12"/>
    <property type="match status" value="1"/>
</dbReference>
<dbReference type="OrthoDB" id="8117402at2759"/>
<feature type="domain" description="SET" evidence="13">
    <location>
        <begin position="137"/>
        <end position="254"/>
    </location>
</feature>
<dbReference type="Pfam" id="PF21549">
    <property type="entry name" value="PRDM2_PR"/>
    <property type="match status" value="1"/>
</dbReference>
<keyword evidence="8" id="KW-0804">Transcription</keyword>
<dbReference type="InterPro" id="IPR046341">
    <property type="entry name" value="SET_dom_sf"/>
</dbReference>
<evidence type="ECO:0000256" key="2">
    <source>
        <dbReference type="ARBA" id="ARBA00022723"/>
    </source>
</evidence>
<gene>
    <name evidence="14" type="ORF">pdam_00007006</name>
</gene>
<evidence type="ECO:0000256" key="5">
    <source>
        <dbReference type="ARBA" id="ARBA00022833"/>
    </source>
</evidence>
<organism evidence="14 15">
    <name type="scientific">Pocillopora damicornis</name>
    <name type="common">Cauliflower coral</name>
    <name type="synonym">Millepora damicornis</name>
    <dbReference type="NCBI Taxonomy" id="46731"/>
    <lineage>
        <taxon>Eukaryota</taxon>
        <taxon>Metazoa</taxon>
        <taxon>Cnidaria</taxon>
        <taxon>Anthozoa</taxon>
        <taxon>Hexacorallia</taxon>
        <taxon>Scleractinia</taxon>
        <taxon>Astrocoeniina</taxon>
        <taxon>Pocilloporidae</taxon>
        <taxon>Pocillopora</taxon>
    </lineage>
</organism>
<reference evidence="14 15" key="1">
    <citation type="journal article" date="2018" name="Sci. Rep.">
        <title>Comparative analysis of the Pocillopora damicornis genome highlights role of immune system in coral evolution.</title>
        <authorList>
            <person name="Cunning R."/>
            <person name="Bay R.A."/>
            <person name="Gillette P."/>
            <person name="Baker A.C."/>
            <person name="Traylor-Knowles N."/>
        </authorList>
    </citation>
    <scope>NUCLEOTIDE SEQUENCE [LARGE SCALE GENOMIC DNA]</scope>
    <source>
        <strain evidence="14">RSMAS</strain>
        <tissue evidence="14">Whole animal</tissue>
    </source>
</reference>
<evidence type="ECO:0000256" key="3">
    <source>
        <dbReference type="ARBA" id="ARBA00022737"/>
    </source>
</evidence>
<evidence type="ECO:0000313" key="14">
    <source>
        <dbReference type="EMBL" id="RMX57414.1"/>
    </source>
</evidence>
<dbReference type="PROSITE" id="PS00028">
    <property type="entry name" value="ZINC_FINGER_C2H2_1"/>
    <property type="match status" value="3"/>
</dbReference>
<evidence type="ECO:0000313" key="15">
    <source>
        <dbReference type="Proteomes" id="UP000275408"/>
    </source>
</evidence>
<evidence type="ECO:0000256" key="8">
    <source>
        <dbReference type="ARBA" id="ARBA00023163"/>
    </source>
</evidence>
<dbReference type="Gene3D" id="2.170.270.10">
    <property type="entry name" value="SET domain"/>
    <property type="match status" value="1"/>
</dbReference>
<feature type="domain" description="C2H2-type" evidence="12">
    <location>
        <begin position="314"/>
        <end position="341"/>
    </location>
</feature>
<keyword evidence="7" id="KW-0238">DNA-binding</keyword>
<dbReference type="GO" id="GO:0010468">
    <property type="term" value="P:regulation of gene expression"/>
    <property type="evidence" value="ECO:0007669"/>
    <property type="project" value="TreeGrafter"/>
</dbReference>
<name>A0A3M6UV33_POCDA</name>
<keyword evidence="3" id="KW-0677">Repeat</keyword>
<dbReference type="InterPro" id="IPR044406">
    <property type="entry name" value="PRDM12_PR/SET"/>
</dbReference>
<dbReference type="PROSITE" id="PS50280">
    <property type="entry name" value="SET"/>
    <property type="match status" value="1"/>
</dbReference>